<evidence type="ECO:0000256" key="1">
    <source>
        <dbReference type="ARBA" id="ARBA00022603"/>
    </source>
</evidence>
<organism evidence="4 5">
    <name type="scientific">Rhizoctonia solani</name>
    <dbReference type="NCBI Taxonomy" id="456999"/>
    <lineage>
        <taxon>Eukaryota</taxon>
        <taxon>Fungi</taxon>
        <taxon>Dikarya</taxon>
        <taxon>Basidiomycota</taxon>
        <taxon>Agaricomycotina</taxon>
        <taxon>Agaricomycetes</taxon>
        <taxon>Cantharellales</taxon>
        <taxon>Ceratobasidiaceae</taxon>
        <taxon>Rhizoctonia</taxon>
    </lineage>
</organism>
<dbReference type="GO" id="GO:0032259">
    <property type="term" value="P:methylation"/>
    <property type="evidence" value="ECO:0007669"/>
    <property type="project" value="UniProtKB-KW"/>
</dbReference>
<evidence type="ECO:0000313" key="5">
    <source>
        <dbReference type="Proteomes" id="UP000663846"/>
    </source>
</evidence>
<keyword evidence="3" id="KW-0949">S-adenosyl-L-methionine</keyword>
<name>A0A8H2XUE5_9AGAM</name>
<dbReference type="AlphaFoldDB" id="A0A8H2XUE5"/>
<evidence type="ECO:0000256" key="2">
    <source>
        <dbReference type="ARBA" id="ARBA00022679"/>
    </source>
</evidence>
<accession>A0A8H2XUE5</accession>
<protein>
    <recommendedName>
        <fullName evidence="6">Release factor glutamine methyltransferase</fullName>
    </recommendedName>
</protein>
<dbReference type="InterPro" id="IPR050320">
    <property type="entry name" value="N5-glutamine_MTase"/>
</dbReference>
<evidence type="ECO:0000256" key="3">
    <source>
        <dbReference type="ARBA" id="ARBA00022691"/>
    </source>
</evidence>
<dbReference type="NCBIfam" id="TIGR00536">
    <property type="entry name" value="hemK_fam"/>
    <property type="match status" value="1"/>
</dbReference>
<evidence type="ECO:0000313" key="4">
    <source>
        <dbReference type="EMBL" id="CAE6430937.1"/>
    </source>
</evidence>
<evidence type="ECO:0008006" key="6">
    <source>
        <dbReference type="Google" id="ProtNLM"/>
    </source>
</evidence>
<dbReference type="InterPro" id="IPR029063">
    <property type="entry name" value="SAM-dependent_MTases_sf"/>
</dbReference>
<dbReference type="SUPFAM" id="SSF53335">
    <property type="entry name" value="S-adenosyl-L-methionine-dependent methyltransferases"/>
    <property type="match status" value="1"/>
</dbReference>
<keyword evidence="2" id="KW-0808">Transferase</keyword>
<dbReference type="CDD" id="cd02440">
    <property type="entry name" value="AdoMet_MTases"/>
    <property type="match status" value="1"/>
</dbReference>
<reference evidence="4" key="1">
    <citation type="submission" date="2021-01" db="EMBL/GenBank/DDBJ databases">
        <authorList>
            <person name="Kaushik A."/>
        </authorList>
    </citation>
    <scope>NUCLEOTIDE SEQUENCE</scope>
    <source>
        <strain evidence="4">AG1-1C</strain>
    </source>
</reference>
<gene>
    <name evidence="4" type="ORF">RDB_LOCUS107652</name>
</gene>
<dbReference type="PANTHER" id="PTHR18895:SF74">
    <property type="entry name" value="MTRF1L RELEASE FACTOR GLUTAMINE METHYLTRANSFERASE"/>
    <property type="match status" value="1"/>
</dbReference>
<dbReference type="EMBL" id="CAJMWS010000327">
    <property type="protein sequence ID" value="CAE6430937.1"/>
    <property type="molecule type" value="Genomic_DNA"/>
</dbReference>
<dbReference type="GO" id="GO:0008276">
    <property type="term" value="F:protein methyltransferase activity"/>
    <property type="evidence" value="ECO:0007669"/>
    <property type="project" value="InterPro"/>
</dbReference>
<dbReference type="Proteomes" id="UP000663846">
    <property type="component" value="Unassembled WGS sequence"/>
</dbReference>
<dbReference type="GO" id="GO:0005739">
    <property type="term" value="C:mitochondrion"/>
    <property type="evidence" value="ECO:0007669"/>
    <property type="project" value="TreeGrafter"/>
</dbReference>
<sequence>MPRISRLIANLARSLGSRQQALRELRWIKESVGSHSDSSQSLLADILLKRTRGWPLQYILGTQPFGSIEILTRPPTLIPRPETEYWVLRLAQTLRSHKFEDHPLRVLDLCTGTACIPLLLCDSLPPSTITALGVDISLSAVELAEENITHCGFNKTSGNTVHVWCSDIFAKDFARSLKQHAKIWEPFDVLTSNPPYIPRQEYDKLSHTVRAFEDPLALLGEVPQSVADELCYRTEHDKLGLPFYARIASLLQSQNLVRPGGHIALEVGQGQAQLVEKMLLPFATQTQVWTDPWGIERVVYARM</sequence>
<dbReference type="Gene3D" id="3.40.50.150">
    <property type="entry name" value="Vaccinia Virus protein VP39"/>
    <property type="match status" value="1"/>
</dbReference>
<dbReference type="InterPro" id="IPR004556">
    <property type="entry name" value="HemK-like"/>
</dbReference>
<keyword evidence="1" id="KW-0489">Methyltransferase</keyword>
<proteinExistence type="predicted"/>
<dbReference type="PANTHER" id="PTHR18895">
    <property type="entry name" value="HEMK METHYLTRANSFERASE"/>
    <property type="match status" value="1"/>
</dbReference>
<comment type="caution">
    <text evidence="4">The sequence shown here is derived from an EMBL/GenBank/DDBJ whole genome shotgun (WGS) entry which is preliminary data.</text>
</comment>